<sequence>MNSLIRSKINDLITLCKLYKVKSLYSFGSANTDTFNSKSDLDFLISFDKDISIAEYTDNYFSLQYQLRSLFNREIDLVTENSLSNPYFINEIEQSKQLIYGA</sequence>
<name>A0ABW9JH18_9SPHI</name>
<dbReference type="Proteomes" id="UP001517367">
    <property type="component" value="Unassembled WGS sequence"/>
</dbReference>
<protein>
    <submittedName>
        <fullName evidence="11">Nucleotidyltransferase family protein</fullName>
    </submittedName>
</protein>
<dbReference type="EMBL" id="SRMP02000012">
    <property type="protein sequence ID" value="MFN0291684.1"/>
    <property type="molecule type" value="Genomic_DNA"/>
</dbReference>
<evidence type="ECO:0000256" key="7">
    <source>
        <dbReference type="ARBA" id="ARBA00022840"/>
    </source>
</evidence>
<evidence type="ECO:0000256" key="4">
    <source>
        <dbReference type="ARBA" id="ARBA00022695"/>
    </source>
</evidence>
<keyword evidence="3" id="KW-0808">Transferase</keyword>
<dbReference type="Pfam" id="PF01909">
    <property type="entry name" value="NTP_transf_2"/>
    <property type="match status" value="1"/>
</dbReference>
<dbReference type="SUPFAM" id="SSF81301">
    <property type="entry name" value="Nucleotidyltransferase"/>
    <property type="match status" value="1"/>
</dbReference>
<organism evidence="11 12">
    <name type="scientific">Pedobacter helvus</name>
    <dbReference type="NCBI Taxonomy" id="2563444"/>
    <lineage>
        <taxon>Bacteria</taxon>
        <taxon>Pseudomonadati</taxon>
        <taxon>Bacteroidota</taxon>
        <taxon>Sphingobacteriia</taxon>
        <taxon>Sphingobacteriales</taxon>
        <taxon>Sphingobacteriaceae</taxon>
        <taxon>Pedobacter</taxon>
    </lineage>
</organism>
<proteinExistence type="inferred from homology"/>
<evidence type="ECO:0000256" key="5">
    <source>
        <dbReference type="ARBA" id="ARBA00022723"/>
    </source>
</evidence>
<dbReference type="InterPro" id="IPR002934">
    <property type="entry name" value="Polymerase_NTP_transf_dom"/>
</dbReference>
<evidence type="ECO:0000256" key="8">
    <source>
        <dbReference type="ARBA" id="ARBA00022842"/>
    </source>
</evidence>
<keyword evidence="5" id="KW-0479">Metal-binding</keyword>
<evidence type="ECO:0000256" key="1">
    <source>
        <dbReference type="ARBA" id="ARBA00001946"/>
    </source>
</evidence>
<gene>
    <name evidence="11" type="ORF">E5L68_009775</name>
</gene>
<keyword evidence="8" id="KW-0460">Magnesium</keyword>
<dbReference type="RefSeq" id="WP_138728271.1">
    <property type="nucleotide sequence ID" value="NZ_SRMP02000012.1"/>
</dbReference>
<keyword evidence="6" id="KW-0547">Nucleotide-binding</keyword>
<comment type="caution">
    <text evidence="11">The sequence shown here is derived from an EMBL/GenBank/DDBJ whole genome shotgun (WGS) entry which is preliminary data.</text>
</comment>
<keyword evidence="12" id="KW-1185">Reference proteome</keyword>
<comment type="similarity">
    <text evidence="9">Belongs to the MntA antitoxin family.</text>
</comment>
<reference evidence="11 12" key="1">
    <citation type="submission" date="2024-12" db="EMBL/GenBank/DDBJ databases">
        <authorList>
            <person name="Hu S."/>
        </authorList>
    </citation>
    <scope>NUCLEOTIDE SEQUENCE [LARGE SCALE GENOMIC DNA]</scope>
    <source>
        <strain evidence="11 12">P-25</strain>
    </source>
</reference>
<evidence type="ECO:0000256" key="3">
    <source>
        <dbReference type="ARBA" id="ARBA00022679"/>
    </source>
</evidence>
<evidence type="ECO:0000256" key="2">
    <source>
        <dbReference type="ARBA" id="ARBA00022649"/>
    </source>
</evidence>
<comment type="cofactor">
    <cofactor evidence="1">
        <name>Mg(2+)</name>
        <dbReference type="ChEBI" id="CHEBI:18420"/>
    </cofactor>
</comment>
<evidence type="ECO:0000313" key="12">
    <source>
        <dbReference type="Proteomes" id="UP001517367"/>
    </source>
</evidence>
<evidence type="ECO:0000313" key="11">
    <source>
        <dbReference type="EMBL" id="MFN0291684.1"/>
    </source>
</evidence>
<dbReference type="PANTHER" id="PTHR33571">
    <property type="entry name" value="SSL8005 PROTEIN"/>
    <property type="match status" value="1"/>
</dbReference>
<dbReference type="CDD" id="cd05403">
    <property type="entry name" value="NT_KNTase_like"/>
    <property type="match status" value="1"/>
</dbReference>
<dbReference type="PANTHER" id="PTHR33571:SF12">
    <property type="entry name" value="BSL3053 PROTEIN"/>
    <property type="match status" value="1"/>
</dbReference>
<accession>A0ABW9JH18</accession>
<evidence type="ECO:0000256" key="6">
    <source>
        <dbReference type="ARBA" id="ARBA00022741"/>
    </source>
</evidence>
<keyword evidence="2" id="KW-1277">Toxin-antitoxin system</keyword>
<dbReference type="InterPro" id="IPR043519">
    <property type="entry name" value="NT_sf"/>
</dbReference>
<evidence type="ECO:0000259" key="10">
    <source>
        <dbReference type="Pfam" id="PF01909"/>
    </source>
</evidence>
<feature type="domain" description="Polymerase nucleotidyl transferase" evidence="10">
    <location>
        <begin position="15"/>
        <end position="98"/>
    </location>
</feature>
<dbReference type="Gene3D" id="3.30.460.10">
    <property type="entry name" value="Beta Polymerase, domain 2"/>
    <property type="match status" value="1"/>
</dbReference>
<dbReference type="InterPro" id="IPR052038">
    <property type="entry name" value="Type-VII_TA_antitoxin"/>
</dbReference>
<keyword evidence="7" id="KW-0067">ATP-binding</keyword>
<evidence type="ECO:0000256" key="9">
    <source>
        <dbReference type="ARBA" id="ARBA00038276"/>
    </source>
</evidence>
<keyword evidence="4" id="KW-0548">Nucleotidyltransferase</keyword>